<dbReference type="SUPFAM" id="SSF56059">
    <property type="entry name" value="Glutathione synthetase ATP-binding domain-like"/>
    <property type="match status" value="1"/>
</dbReference>
<keyword evidence="4" id="KW-1185">Reference proteome</keyword>
<dbReference type="OrthoDB" id="190266at2"/>
<evidence type="ECO:0000313" key="3">
    <source>
        <dbReference type="EMBL" id="ANS80074.1"/>
    </source>
</evidence>
<accession>A0A1B1NF62</accession>
<dbReference type="GO" id="GO:0043758">
    <property type="term" value="F:acetate-CoA ligase (ADP-forming) activity"/>
    <property type="evidence" value="ECO:0007669"/>
    <property type="project" value="InterPro"/>
</dbReference>
<proteinExistence type="inferred from homology"/>
<dbReference type="SUPFAM" id="SSF52210">
    <property type="entry name" value="Succinyl-CoA synthetase domains"/>
    <property type="match status" value="2"/>
</dbReference>
<gene>
    <name evidence="3" type="ORF">SGUI_2678</name>
</gene>
<dbReference type="PANTHER" id="PTHR42793:SF4">
    <property type="entry name" value="BLL6376 PROTEIN"/>
    <property type="match status" value="1"/>
</dbReference>
<dbReference type="RefSeq" id="WP_066641205.1">
    <property type="nucleotide sequence ID" value="NZ_CP014989.1"/>
</dbReference>
<dbReference type="AlphaFoldDB" id="A0A1B1NF62"/>
<dbReference type="SUPFAM" id="SSF51735">
    <property type="entry name" value="NAD(P)-binding Rossmann-fold domains"/>
    <property type="match status" value="1"/>
</dbReference>
<name>A0A1B1NF62_9MICO</name>
<dbReference type="InterPro" id="IPR013815">
    <property type="entry name" value="ATP_grasp_subdomain_1"/>
</dbReference>
<reference evidence="3 4" key="1">
    <citation type="submission" date="2016-03" db="EMBL/GenBank/DDBJ databases">
        <title>Shallow-sea hydrothermal system.</title>
        <authorList>
            <person name="Tang K."/>
        </authorList>
    </citation>
    <scope>NUCLEOTIDE SEQUENCE [LARGE SCALE GENOMIC DNA]</scope>
    <source>
        <strain evidence="3 4">JLT9</strain>
    </source>
</reference>
<evidence type="ECO:0000256" key="1">
    <source>
        <dbReference type="ARBA" id="ARBA00060888"/>
    </source>
</evidence>
<feature type="domain" description="CoA-binding" evidence="2">
    <location>
        <begin position="9"/>
        <end position="101"/>
    </location>
</feature>
<protein>
    <submittedName>
        <fullName evidence="3">Acetyl-CoA synthetase (ADP-forming) alpha and beta chains</fullName>
    </submittedName>
</protein>
<organism evidence="3 4">
    <name type="scientific">Serinicoccus hydrothermalis</name>
    <dbReference type="NCBI Taxonomy" id="1758689"/>
    <lineage>
        <taxon>Bacteria</taxon>
        <taxon>Bacillati</taxon>
        <taxon>Actinomycetota</taxon>
        <taxon>Actinomycetes</taxon>
        <taxon>Micrococcales</taxon>
        <taxon>Ornithinimicrobiaceae</taxon>
        <taxon>Serinicoccus</taxon>
    </lineage>
</organism>
<dbReference type="GO" id="GO:0005524">
    <property type="term" value="F:ATP binding"/>
    <property type="evidence" value="ECO:0007669"/>
    <property type="project" value="InterPro"/>
</dbReference>
<dbReference type="PATRIC" id="fig|1758689.4.peg.2799"/>
<dbReference type="InterPro" id="IPR016102">
    <property type="entry name" value="Succinyl-CoA_synth-like"/>
</dbReference>
<dbReference type="Gene3D" id="3.30.470.20">
    <property type="entry name" value="ATP-grasp fold, B domain"/>
    <property type="match status" value="1"/>
</dbReference>
<dbReference type="Pfam" id="PF13380">
    <property type="entry name" value="CoA_binding_2"/>
    <property type="match status" value="1"/>
</dbReference>
<dbReference type="FunFam" id="3.30.1490.20:FF:000020">
    <property type="entry name" value="Protein lysine acetyltransferase"/>
    <property type="match status" value="1"/>
</dbReference>
<evidence type="ECO:0000313" key="4">
    <source>
        <dbReference type="Proteomes" id="UP000092482"/>
    </source>
</evidence>
<dbReference type="Proteomes" id="UP000092482">
    <property type="component" value="Chromosome"/>
</dbReference>
<dbReference type="Gene3D" id="3.40.50.261">
    <property type="entry name" value="Succinyl-CoA synthetase domains"/>
    <property type="match status" value="2"/>
</dbReference>
<dbReference type="STRING" id="1758689.SGUI_2678"/>
<dbReference type="Pfam" id="PF13549">
    <property type="entry name" value="ATP-grasp_5"/>
    <property type="match status" value="1"/>
</dbReference>
<comment type="similarity">
    <text evidence="1">In the N-terminal section; belongs to the acetate CoA ligase alpha subunit family.</text>
</comment>
<dbReference type="Pfam" id="PF13607">
    <property type="entry name" value="Succ_CoA_lig"/>
    <property type="match status" value="1"/>
</dbReference>
<dbReference type="Gene3D" id="3.30.1490.20">
    <property type="entry name" value="ATP-grasp fold, A domain"/>
    <property type="match status" value="1"/>
</dbReference>
<dbReference type="SMART" id="SM00881">
    <property type="entry name" value="CoA_binding"/>
    <property type="match status" value="1"/>
</dbReference>
<dbReference type="KEGG" id="serj:SGUI_2678"/>
<dbReference type="PANTHER" id="PTHR42793">
    <property type="entry name" value="COA BINDING DOMAIN CONTAINING PROTEIN"/>
    <property type="match status" value="1"/>
</dbReference>
<dbReference type="EMBL" id="CP014989">
    <property type="protein sequence ID" value="ANS80074.1"/>
    <property type="molecule type" value="Genomic_DNA"/>
</dbReference>
<sequence length="698" mass="72811">MTLPDLDPLLRPRSVAVVGASLTNPTNVGSRTLHQLRRFFAGRTYLVHPRGTGEDTVTDLASLPEIVDLLVVAVPAPAVVPVVAEGARLGIRAALIFTSGFAEGGAEGAAAQAQLQRIAAETGMLINGPNTIGFMNLHDRTLATFFLPPDIELPAAGPVAIVSQSGALATYIDEMARDRGIAPGWLVTTGNEAGVTVTDCLAYLVERPEVAVLAATSEGMRDPQVFVRVATRAAQLNKPFVFVKAGRSAAGRAAAQSHTASISGGDEVFDAVCRQYGVLRADSLEQALDWLSVFQTQRRLAGERIGLLTGSGGGGVMMADVAHDVGLDVATTPPADQELIEQWIPSFGSAVNPVDVTAQAIASGVGNYRRILQTLVHSTGFDCVAVGSGLRGPQAVEVAEKVAATYLETDKPFALTWYSTNQDSRRIMVDAGVPTYQDPTRAIGALGALRRFQEQLGRITEEPVRVPDRARAARARTLLGDDPALTEAASKSLLGLYGLPVVQESVATTVEGAVAAAEAMAAYPVAVKVLSVDLPHKSDVGGVRLGVADAAGVRHASEGILADVAERRPDARIEGLVVQQMAPSGVELVCGMHRDPVFGPVVTVGLGGVLVELFADVALCKAPLTRQHAQSALAEVAGGRLMSNSRGISPDQADAIADIMVRLGDLAVELPEIAEIDVNPLIVSRSGVVAADALVGLS</sequence>
<dbReference type="InterPro" id="IPR003781">
    <property type="entry name" value="CoA-bd"/>
</dbReference>
<dbReference type="InterPro" id="IPR032875">
    <property type="entry name" value="Succ_CoA_lig_flav_dom"/>
</dbReference>
<dbReference type="Gene3D" id="3.40.50.720">
    <property type="entry name" value="NAD(P)-binding Rossmann-like Domain"/>
    <property type="match status" value="1"/>
</dbReference>
<evidence type="ECO:0000259" key="2">
    <source>
        <dbReference type="SMART" id="SM00881"/>
    </source>
</evidence>
<dbReference type="Pfam" id="PF19045">
    <property type="entry name" value="Ligase_CoA_2"/>
    <property type="match status" value="1"/>
</dbReference>
<dbReference type="InterPro" id="IPR043938">
    <property type="entry name" value="Ligase_CoA_dom"/>
</dbReference>
<dbReference type="InterPro" id="IPR036291">
    <property type="entry name" value="NAD(P)-bd_dom_sf"/>
</dbReference>